<comment type="caution">
    <text evidence="2">The sequence shown here is derived from an EMBL/GenBank/DDBJ whole genome shotgun (WGS) entry which is preliminary data.</text>
</comment>
<feature type="compositionally biased region" description="Acidic residues" evidence="1">
    <location>
        <begin position="1435"/>
        <end position="1444"/>
    </location>
</feature>
<proteinExistence type="predicted"/>
<feature type="compositionally biased region" description="Acidic residues" evidence="1">
    <location>
        <begin position="1"/>
        <end position="16"/>
    </location>
</feature>
<feature type="compositionally biased region" description="Polar residues" evidence="1">
    <location>
        <begin position="21"/>
        <end position="35"/>
    </location>
</feature>
<dbReference type="EMBL" id="CAXAMN010022806">
    <property type="protein sequence ID" value="CAK9072772.1"/>
    <property type="molecule type" value="Genomic_DNA"/>
</dbReference>
<organism evidence="2 3">
    <name type="scientific">Durusdinium trenchii</name>
    <dbReference type="NCBI Taxonomy" id="1381693"/>
    <lineage>
        <taxon>Eukaryota</taxon>
        <taxon>Sar</taxon>
        <taxon>Alveolata</taxon>
        <taxon>Dinophyceae</taxon>
        <taxon>Suessiales</taxon>
        <taxon>Symbiodiniaceae</taxon>
        <taxon>Durusdinium</taxon>
    </lineage>
</organism>
<sequence>MFDSGWDDAFGDDDEWRESGASESGVSQRGTQPSDQGWEDVFEESVSVGARSSYVPSLGEDAVTKRKRGRPKGTTGSAMLRNARAQYMAQAAQAEAEQPRENPKAADFLPRARAHKARKRQLRLAAARGAALSTGAPANAEFQVDPGSDVVLAPALLQKTSPFWTGLIEISHDSGSPVQTAIVLAAKFSKEHGTGAVDPRIELCFKPGTPLMTHAAKGSLLHMSSDKSGQSKLYCMSRIPYFSQCAASAATEAGCLMWGRFLQQVESMISSGRFRGVTLIVKRRYDETPMKLRLSPGQTEQGLQARKQKQMETSTHAKLLQSEMALSMLLQEVAETSKPRFLQIQGQVPCNLQIIQSNTGECLKAATLQHLQCLPGLDKTYQYFDWVLQQSSVDQFGANERAERSLLHDKMQKEVVDTADPMRVSRFSKYTKFCDVHIAANVRKSMLSLVESDISGMISCGLCQHGAGDLHTLRGILREVIKEELQICYDMPPKECSAHRETVYELFLPWPKQKQQKQRSSACSVAMRRYVLGTMLNGDISDESAIHHYCPMNCCQDERHCLDKMMSWVVWALIPTKTPRYTRGKWLQQSPCLNWCGLLACHHGLLQKVMLRFTGCPQAAPQTQFKEDQEDNRAGWDFLEDLGDLGSGGGPAATSVPTAHEQAQEAGGNEQEDCENENEHEIGAAFADGEANNTNQESETLSSTDWQIRNKQYKKKAGLWSQSNPGPRLAVAASILNVSNRLLHAFLHISSDEWERREVLKEACGGHRSFRLLVAARNEDSKVCLRSLGSLLNQAIGGISHKCMTGYIRTLAFRLISRMGCALQAQLCNPRRGEPYQTFLKLGEEEISRESPHCMRDEFTAAFRDRYGPEMNSEAFAVLESVARQVDLDIAQLESKHAAIRRLVYTKNVQTWVPEFAIVAAERLCRDTARIEEEWRTHSHVEDDDAARHQNKAGSATSTPTTKQTKPLKKIGGGAWRVYIHLQHSGERFTLETVRKLRDGYRNLSDTDKKHFEDLGRLAHISWQHGYRPFPAPERRKQQQQQQLLDAPAPVGSVLEDGTIVMADSTNPQSLQKVSLMSLSLRDFDADVKQIRQSFRKAAQEEKKQLAEDKALLKRHSREALQAMPEFFPRVPPLSTFVGGASSSEAAEALGSKNKSANEMSLKAKLMTAWGKRSDLIQHQDGSIRFDKTTLTRMYKRSVCMKQGTCVCRLSHRSKQEAFQILQRLIQRMKVHFWSKKKEKSPARLLLEAGFVVLKLEPQGSETEGEGEVEAESFYFHIGYINFKTWRMAWSQLVERDFAEDEKHLVTQRPGILHLQHVRCLEGQDRRINPDTWFSMPLETLPFCLNFGIKYQASYHRLLDDDVLLPNEEMKPGYVEIQKLEDVPAEVLWLGSEAEAAVRGQTKINKTTKTKAQKTEEKKYNDAEGGPFVDMTSSENDDEEQESEDAMRGQKTKTRAKRKKVPPENLVMECDFEDENASGPFLDMPWLQNGMVWKKTLSERSSLTNQRMGSHPNLQMKILQQGQNLQMTMQMKMMPWETLMTMEKKEVVIEPCFVTWAFLLPEDLESMSNGL</sequence>
<dbReference type="Proteomes" id="UP001642484">
    <property type="component" value="Unassembled WGS sequence"/>
</dbReference>
<evidence type="ECO:0000256" key="1">
    <source>
        <dbReference type="SAM" id="MobiDB-lite"/>
    </source>
</evidence>
<feature type="region of interest" description="Disordered" evidence="1">
    <location>
        <begin position="1"/>
        <end position="76"/>
    </location>
</feature>
<feature type="compositionally biased region" description="Basic and acidic residues" evidence="1">
    <location>
        <begin position="1413"/>
        <end position="1422"/>
    </location>
</feature>
<name>A0ABP0PB95_9DINO</name>
<feature type="compositionally biased region" description="Basic residues" evidence="1">
    <location>
        <begin position="1450"/>
        <end position="1460"/>
    </location>
</feature>
<protein>
    <submittedName>
        <fullName evidence="2">Uncharacterized protein</fullName>
    </submittedName>
</protein>
<feature type="region of interest" description="Disordered" evidence="1">
    <location>
        <begin position="647"/>
        <end position="677"/>
    </location>
</feature>
<keyword evidence="3" id="KW-1185">Reference proteome</keyword>
<accession>A0ABP0PB95</accession>
<feature type="region of interest" description="Disordered" evidence="1">
    <location>
        <begin position="1405"/>
        <end position="1460"/>
    </location>
</feature>
<evidence type="ECO:0000313" key="3">
    <source>
        <dbReference type="Proteomes" id="UP001642484"/>
    </source>
</evidence>
<evidence type="ECO:0000313" key="2">
    <source>
        <dbReference type="EMBL" id="CAK9072772.1"/>
    </source>
</evidence>
<feature type="region of interest" description="Disordered" evidence="1">
    <location>
        <begin position="936"/>
        <end position="968"/>
    </location>
</feature>
<reference evidence="2 3" key="1">
    <citation type="submission" date="2024-02" db="EMBL/GenBank/DDBJ databases">
        <authorList>
            <person name="Chen Y."/>
            <person name="Shah S."/>
            <person name="Dougan E. K."/>
            <person name="Thang M."/>
            <person name="Chan C."/>
        </authorList>
    </citation>
    <scope>NUCLEOTIDE SEQUENCE [LARGE SCALE GENOMIC DNA]</scope>
</reference>
<gene>
    <name evidence="2" type="ORF">CCMP2556_LOCUS35808</name>
</gene>